<sequence>TSRTNWSGGLQELAGLGDIYKEIQKRRWIGHVPRIRKMKVVKTRIAVNITGTA</sequence>
<protein>
    <submittedName>
        <fullName evidence="1">Uncharacterized protein</fullName>
    </submittedName>
</protein>
<feature type="non-terminal residue" evidence="1">
    <location>
        <position position="1"/>
    </location>
</feature>
<reference evidence="1" key="1">
    <citation type="submission" date="2014-12" db="EMBL/GenBank/DDBJ databases">
        <title>Insight into the proteome of Arion vulgaris.</title>
        <authorList>
            <person name="Aradska J."/>
            <person name="Bulat T."/>
            <person name="Smidak R."/>
            <person name="Sarate P."/>
            <person name="Gangsoo J."/>
            <person name="Sialana F."/>
            <person name="Bilban M."/>
            <person name="Lubec G."/>
        </authorList>
    </citation>
    <scope>NUCLEOTIDE SEQUENCE</scope>
    <source>
        <tissue evidence="1">Skin</tissue>
    </source>
</reference>
<dbReference type="EMBL" id="HACG01047103">
    <property type="protein sequence ID" value="CEK93968.1"/>
    <property type="molecule type" value="Transcribed_RNA"/>
</dbReference>
<organism evidence="1">
    <name type="scientific">Arion vulgaris</name>
    <dbReference type="NCBI Taxonomy" id="1028688"/>
    <lineage>
        <taxon>Eukaryota</taxon>
        <taxon>Metazoa</taxon>
        <taxon>Spiralia</taxon>
        <taxon>Lophotrochozoa</taxon>
        <taxon>Mollusca</taxon>
        <taxon>Gastropoda</taxon>
        <taxon>Heterobranchia</taxon>
        <taxon>Euthyneura</taxon>
        <taxon>Panpulmonata</taxon>
        <taxon>Eupulmonata</taxon>
        <taxon>Stylommatophora</taxon>
        <taxon>Helicina</taxon>
        <taxon>Arionoidea</taxon>
        <taxon>Arionidae</taxon>
        <taxon>Arion</taxon>
    </lineage>
</organism>
<name>A0A0B7BM20_9EUPU</name>
<gene>
    <name evidence="1" type="primary">ORF198232</name>
</gene>
<evidence type="ECO:0000313" key="1">
    <source>
        <dbReference type="EMBL" id="CEK93968.1"/>
    </source>
</evidence>
<accession>A0A0B7BM20</accession>
<dbReference type="AlphaFoldDB" id="A0A0B7BM20"/>
<proteinExistence type="predicted"/>